<dbReference type="GO" id="GO:0006086">
    <property type="term" value="P:pyruvate decarboxylation to acetyl-CoA"/>
    <property type="evidence" value="ECO:0007669"/>
    <property type="project" value="TreeGrafter"/>
</dbReference>
<evidence type="ECO:0000256" key="1">
    <source>
        <dbReference type="ARBA" id="ARBA00001964"/>
    </source>
</evidence>
<dbReference type="Pfam" id="PF00676">
    <property type="entry name" value="E1_dh"/>
    <property type="match status" value="1"/>
</dbReference>
<sequence>MASHNFDYEKLSDIFSSEIEEAILIRCVENTFLDLFSEGLMNGTVHTCVGQEFSAVAVCSDLNCNDWVTSNHRCHGHYISKTKDWTGLIDELMGLESGVCKGIGSSQHLYKNGFLSNGPQGSLLPVASGIGYFLKKSNQNNIVISFVGEGTLGEGVLYESLNLSSILDSPHLFVLENNLYSQSTNQAEAISGEIIDRPKAFNIQTFETNTWDLEHLFNTVKEAKDFVRKNKKPVFLKINTYRLNAHSKSDDDRDADEINFFLKKDPLKNFLDLKRWEDFNLQIENNIRKHIENSDEKKLSFNDYCHDQLPRSSEINEISINNNNERMINSLNKAYLKTLSEGSFFIGEDIKDPYGGAFKVTKGFSDHFPDQVINSPISESAITGFGIGLSLMGNKPFIEIMFGDFTTHIFDQLITNASKFYHMYAFQCSAPVRVRTPMGGKRGYGPTHSQSLEKFFLGIDNLLVVALTSLQDPSNTIDEIQKLDCPALVIENKIDYGKYLFQENEFLKISKVDEPFGLIHATPINGEADISIISYGGTAREIVDSSLEIYLETELSIEVFCITALHPLNLIPILESIKHNNIKGVLVIEDHSSDFGLGSEIIAGISEAGIDIPCKKIGAEPFPIPSFKELEDKILPTQDFIISNITKFKDKIYD</sequence>
<dbReference type="Gene3D" id="3.40.50.970">
    <property type="match status" value="2"/>
</dbReference>
<comment type="cofactor">
    <cofactor evidence="1">
        <name>thiamine diphosphate</name>
        <dbReference type="ChEBI" id="CHEBI:58937"/>
    </cofactor>
</comment>
<dbReference type="InterPro" id="IPR009014">
    <property type="entry name" value="Transketo_C/PFOR_II"/>
</dbReference>
<dbReference type="InterPro" id="IPR001017">
    <property type="entry name" value="DH_E1"/>
</dbReference>
<organism evidence="6">
    <name type="scientific">uncultured gamma proteobacterium HF0500_05P21</name>
    <dbReference type="NCBI Taxonomy" id="723572"/>
    <lineage>
        <taxon>Bacteria</taxon>
        <taxon>Pseudomonadati</taxon>
        <taxon>Pseudomonadota</taxon>
        <taxon>Gammaproteobacteria</taxon>
        <taxon>environmental samples</taxon>
    </lineage>
</organism>
<dbReference type="InterPro" id="IPR029061">
    <property type="entry name" value="THDP-binding"/>
</dbReference>
<dbReference type="SUPFAM" id="SSF52518">
    <property type="entry name" value="Thiamin diphosphate-binding fold (THDP-binding)"/>
    <property type="match status" value="2"/>
</dbReference>
<protein>
    <submittedName>
        <fullName evidence="6">Pyruvate/2-oxoglutarate dehydrogenase complex, dehydrogenase (E1) component, eukaryotic type, alpha subunit</fullName>
    </submittedName>
</protein>
<evidence type="ECO:0000256" key="2">
    <source>
        <dbReference type="ARBA" id="ARBA00003906"/>
    </source>
</evidence>
<accession>E7C4S9</accession>
<dbReference type="EMBL" id="GU567986">
    <property type="protein sequence ID" value="ADI22453.1"/>
    <property type="molecule type" value="Genomic_DNA"/>
</dbReference>
<proteinExistence type="predicted"/>
<evidence type="ECO:0000256" key="3">
    <source>
        <dbReference type="ARBA" id="ARBA00023002"/>
    </source>
</evidence>
<dbReference type="PANTHER" id="PTHR11516">
    <property type="entry name" value="PYRUVATE DEHYDROGENASE E1 COMPONENT, ALPHA SUBUNIT BACTERIAL AND ORGANELLAR"/>
    <property type="match status" value="1"/>
</dbReference>
<evidence type="ECO:0000256" key="4">
    <source>
        <dbReference type="ARBA" id="ARBA00023052"/>
    </source>
</evidence>
<dbReference type="InterPro" id="IPR033248">
    <property type="entry name" value="Transketolase_C"/>
</dbReference>
<dbReference type="InterPro" id="IPR050642">
    <property type="entry name" value="PDH_E1_Alpha_Subunit"/>
</dbReference>
<evidence type="ECO:0000313" key="6">
    <source>
        <dbReference type="EMBL" id="ADI22453.1"/>
    </source>
</evidence>
<dbReference type="CDD" id="cd02000">
    <property type="entry name" value="TPP_E1_PDC_ADC_BCADC"/>
    <property type="match status" value="1"/>
</dbReference>
<dbReference type="PANTHER" id="PTHR11516:SF2">
    <property type="entry name" value="PYRUVATE DEHYDROGENASE ALPHA SUBUNIT"/>
    <property type="match status" value="1"/>
</dbReference>
<evidence type="ECO:0000259" key="5">
    <source>
        <dbReference type="SMART" id="SM00861"/>
    </source>
</evidence>
<name>E7C4S9_9GAMM</name>
<dbReference type="Pfam" id="PF02780">
    <property type="entry name" value="Transketolase_C"/>
    <property type="match status" value="1"/>
</dbReference>
<dbReference type="SUPFAM" id="SSF52922">
    <property type="entry name" value="TK C-terminal domain-like"/>
    <property type="match status" value="1"/>
</dbReference>
<feature type="domain" description="Transketolase-like pyrimidine-binding" evidence="5">
    <location>
        <begin position="325"/>
        <end position="498"/>
    </location>
</feature>
<dbReference type="Gene3D" id="3.40.50.920">
    <property type="match status" value="1"/>
</dbReference>
<reference evidence="6" key="1">
    <citation type="submission" date="2010-01" db="EMBL/GenBank/DDBJ databases">
        <title>Genome fragments of uncultured bacteria from the North Pacific subtropical Gyre.</title>
        <authorList>
            <person name="Pham V.D."/>
            <person name="Delong E.F."/>
        </authorList>
    </citation>
    <scope>NUCLEOTIDE SEQUENCE</scope>
</reference>
<dbReference type="GO" id="GO:0016624">
    <property type="term" value="F:oxidoreductase activity, acting on the aldehyde or oxo group of donors, disulfide as acceptor"/>
    <property type="evidence" value="ECO:0007669"/>
    <property type="project" value="InterPro"/>
</dbReference>
<keyword evidence="3" id="KW-0560">Oxidoreductase</keyword>
<dbReference type="InterPro" id="IPR005475">
    <property type="entry name" value="Transketolase-like_Pyr-bd"/>
</dbReference>
<dbReference type="AlphaFoldDB" id="E7C4S9"/>
<keyword evidence="6" id="KW-0670">Pyruvate</keyword>
<dbReference type="SMART" id="SM00861">
    <property type="entry name" value="Transket_pyr"/>
    <property type="match status" value="1"/>
</dbReference>
<comment type="function">
    <text evidence="2">E1 component of the 2-oxoglutarate dehydrogenase (OGDH) complex which catalyzes the decarboxylation of 2-oxoglutarate, the first step in the conversion of 2-oxoglutarate to succinyl-CoA and CO(2).</text>
</comment>
<dbReference type="Pfam" id="PF02779">
    <property type="entry name" value="Transket_pyr"/>
    <property type="match status" value="1"/>
</dbReference>
<keyword evidence="4" id="KW-0786">Thiamine pyrophosphate</keyword>